<keyword evidence="2" id="KW-1133">Transmembrane helix</keyword>
<evidence type="ECO:0000313" key="4">
    <source>
        <dbReference type="RefSeq" id="XP_004502469.1"/>
    </source>
</evidence>
<keyword evidence="2" id="KW-0812">Transmembrane</keyword>
<dbReference type="OrthoDB" id="10266980at2759"/>
<feature type="region of interest" description="Disordered" evidence="1">
    <location>
        <begin position="187"/>
        <end position="211"/>
    </location>
</feature>
<dbReference type="Proteomes" id="UP000087171">
    <property type="component" value="Chromosome Ca5"/>
</dbReference>
<reference evidence="3" key="1">
    <citation type="journal article" date="2013" name="Nat. Biotechnol.">
        <title>Draft genome sequence of chickpea (Cicer arietinum) provides a resource for trait improvement.</title>
        <authorList>
            <person name="Varshney R.K."/>
            <person name="Song C."/>
            <person name="Saxena R.K."/>
            <person name="Azam S."/>
            <person name="Yu S."/>
            <person name="Sharpe A.G."/>
            <person name="Cannon S."/>
            <person name="Baek J."/>
            <person name="Rosen B.D."/>
            <person name="Tar'an B."/>
            <person name="Millan T."/>
            <person name="Zhang X."/>
            <person name="Ramsay L.D."/>
            <person name="Iwata A."/>
            <person name="Wang Y."/>
            <person name="Nelson W."/>
            <person name="Farmer A.D."/>
            <person name="Gaur P.M."/>
            <person name="Soderlund C."/>
            <person name="Penmetsa R.V."/>
            <person name="Xu C."/>
            <person name="Bharti A.K."/>
            <person name="He W."/>
            <person name="Winter P."/>
            <person name="Zhao S."/>
            <person name="Hane J.K."/>
            <person name="Carrasquilla-Garcia N."/>
            <person name="Condie J.A."/>
            <person name="Upadhyaya H.D."/>
            <person name="Luo M.C."/>
            <person name="Thudi M."/>
            <person name="Gowda C.L."/>
            <person name="Singh N.P."/>
            <person name="Lichtenzveig J."/>
            <person name="Gali K.K."/>
            <person name="Rubio J."/>
            <person name="Nadarajan N."/>
            <person name="Dolezel J."/>
            <person name="Bansal K.C."/>
            <person name="Xu X."/>
            <person name="Edwards D."/>
            <person name="Zhang G."/>
            <person name="Kahl G."/>
            <person name="Gil J."/>
            <person name="Singh K.B."/>
            <person name="Datta S.K."/>
            <person name="Jackson S.A."/>
            <person name="Wang J."/>
            <person name="Cook D.R."/>
        </authorList>
    </citation>
    <scope>NUCLEOTIDE SEQUENCE [LARGE SCALE GENOMIC DNA]</scope>
    <source>
        <strain evidence="3">cv. CDC Frontier</strain>
    </source>
</reference>
<protein>
    <submittedName>
        <fullName evidence="4">Uncharacterized protein LOC101507308</fullName>
    </submittedName>
</protein>
<organism evidence="3 4">
    <name type="scientific">Cicer arietinum</name>
    <name type="common">Chickpea</name>
    <name type="synonym">Garbanzo</name>
    <dbReference type="NCBI Taxonomy" id="3827"/>
    <lineage>
        <taxon>Eukaryota</taxon>
        <taxon>Viridiplantae</taxon>
        <taxon>Streptophyta</taxon>
        <taxon>Embryophyta</taxon>
        <taxon>Tracheophyta</taxon>
        <taxon>Spermatophyta</taxon>
        <taxon>Magnoliopsida</taxon>
        <taxon>eudicotyledons</taxon>
        <taxon>Gunneridae</taxon>
        <taxon>Pentapetalae</taxon>
        <taxon>rosids</taxon>
        <taxon>fabids</taxon>
        <taxon>Fabales</taxon>
        <taxon>Fabaceae</taxon>
        <taxon>Papilionoideae</taxon>
        <taxon>50 kb inversion clade</taxon>
        <taxon>NPAAA clade</taxon>
        <taxon>Hologalegina</taxon>
        <taxon>IRL clade</taxon>
        <taxon>Cicereae</taxon>
        <taxon>Cicer</taxon>
    </lineage>
</organism>
<feature type="transmembrane region" description="Helical" evidence="2">
    <location>
        <begin position="54"/>
        <end position="75"/>
    </location>
</feature>
<reference evidence="4" key="2">
    <citation type="submission" date="2025-08" db="UniProtKB">
        <authorList>
            <consortium name="RefSeq"/>
        </authorList>
    </citation>
    <scope>IDENTIFICATION</scope>
    <source>
        <tissue evidence="4">Etiolated seedlings</tissue>
    </source>
</reference>
<dbReference type="RefSeq" id="XP_073225446.1">
    <property type="nucleotide sequence ID" value="XM_073369345.1"/>
</dbReference>
<dbReference type="STRING" id="3827.A0A1S3E8X3"/>
<feature type="transmembrane region" description="Helical" evidence="2">
    <location>
        <begin position="90"/>
        <end position="113"/>
    </location>
</feature>
<dbReference type="RefSeq" id="XP_004502469.1">
    <property type="nucleotide sequence ID" value="XM_004502412.3"/>
</dbReference>
<dbReference type="PaxDb" id="3827-XP_004502469.1"/>
<accession>A0A1S3E8X3</accession>
<evidence type="ECO:0000313" key="3">
    <source>
        <dbReference type="Proteomes" id="UP000087171"/>
    </source>
</evidence>
<dbReference type="eggNOG" id="ENOG502RXUF">
    <property type="taxonomic scope" value="Eukaryota"/>
</dbReference>
<sequence length="247" mass="28655">MGNVIESFASGFGKVVANIFSSPLEFLSGKSCSSVCGPTWDLFCYIENFCVANLLRLGVVFVLLYIVLLFLYLLHKLGICGCLCHSACKMIWACFSCCFHFWEYSCTFLCVKLHNVKRRRRRKVRMGMNQNFYATTGEEYIDESLSYHFQPPAEFSRSFSRRRRDFKGSHLRKSLKPRRGHAQVEISRDLSYKNKGNHSSRDPSHRGNVIKHGNFKSTVHDIKITRTSKFARKGMNNRKRVIRVKRK</sequence>
<keyword evidence="3" id="KW-1185">Reference proteome</keyword>
<evidence type="ECO:0000256" key="2">
    <source>
        <dbReference type="SAM" id="Phobius"/>
    </source>
</evidence>
<dbReference type="AlphaFoldDB" id="A0A1S3E8X3"/>
<proteinExistence type="predicted"/>
<dbReference type="PANTHER" id="PTHR35278:SF1">
    <property type="entry name" value="F8K7.16"/>
    <property type="match status" value="1"/>
</dbReference>
<dbReference type="KEGG" id="cam:101507308"/>
<dbReference type="PANTHER" id="PTHR35278">
    <property type="entry name" value="TRANSMEMBRANE PROTEIN-RELATED"/>
    <property type="match status" value="1"/>
</dbReference>
<evidence type="ECO:0000256" key="1">
    <source>
        <dbReference type="SAM" id="MobiDB-lite"/>
    </source>
</evidence>
<keyword evidence="2" id="KW-0472">Membrane</keyword>
<dbReference type="GeneID" id="101507308"/>
<gene>
    <name evidence="4" type="primary">LOC101507308</name>
</gene>
<name>A0A1S3E8X3_CICAR</name>